<feature type="compositionally biased region" description="Basic and acidic residues" evidence="1">
    <location>
        <begin position="69"/>
        <end position="79"/>
    </location>
</feature>
<reference evidence="2 3" key="1">
    <citation type="journal article" date="2008" name="Science">
        <title>The Physcomitrella genome reveals evolutionary insights into the conquest of land by plants.</title>
        <authorList>
            <person name="Rensing S."/>
            <person name="Lang D."/>
            <person name="Zimmer A."/>
            <person name="Terry A."/>
            <person name="Salamov A."/>
            <person name="Shapiro H."/>
            <person name="Nishiyama T."/>
            <person name="Perroud P.-F."/>
            <person name="Lindquist E."/>
            <person name="Kamisugi Y."/>
            <person name="Tanahashi T."/>
            <person name="Sakakibara K."/>
            <person name="Fujita T."/>
            <person name="Oishi K."/>
            <person name="Shin-I T."/>
            <person name="Kuroki Y."/>
            <person name="Toyoda A."/>
            <person name="Suzuki Y."/>
            <person name="Hashimoto A."/>
            <person name="Yamaguchi K."/>
            <person name="Sugano A."/>
            <person name="Kohara Y."/>
            <person name="Fujiyama A."/>
            <person name="Anterola A."/>
            <person name="Aoki S."/>
            <person name="Ashton N."/>
            <person name="Barbazuk W.B."/>
            <person name="Barker E."/>
            <person name="Bennetzen J."/>
            <person name="Bezanilla M."/>
            <person name="Blankenship R."/>
            <person name="Cho S.H."/>
            <person name="Dutcher S."/>
            <person name="Estelle M."/>
            <person name="Fawcett J.A."/>
            <person name="Gundlach H."/>
            <person name="Hanada K."/>
            <person name="Heyl A."/>
            <person name="Hicks K.A."/>
            <person name="Hugh J."/>
            <person name="Lohr M."/>
            <person name="Mayer K."/>
            <person name="Melkozernov A."/>
            <person name="Murata T."/>
            <person name="Nelson D."/>
            <person name="Pils B."/>
            <person name="Prigge M."/>
            <person name="Reiss B."/>
            <person name="Renner T."/>
            <person name="Rombauts S."/>
            <person name="Rushton P."/>
            <person name="Sanderfoot A."/>
            <person name="Schween G."/>
            <person name="Shiu S.-H."/>
            <person name="Stueber K."/>
            <person name="Theodoulou F.L."/>
            <person name="Tu H."/>
            <person name="Van de Peer Y."/>
            <person name="Verrier P.J."/>
            <person name="Waters E."/>
            <person name="Wood A."/>
            <person name="Yang L."/>
            <person name="Cove D."/>
            <person name="Cuming A."/>
            <person name="Hasebe M."/>
            <person name="Lucas S."/>
            <person name="Mishler D.B."/>
            <person name="Reski R."/>
            <person name="Grigoriev I."/>
            <person name="Quatrano R.S."/>
            <person name="Boore J.L."/>
        </authorList>
    </citation>
    <scope>NUCLEOTIDE SEQUENCE [LARGE SCALE GENOMIC DNA]</scope>
    <source>
        <strain evidence="2 3">cv. Gransden 2004</strain>
    </source>
</reference>
<dbReference type="EnsemblPlants" id="Pp3c1_40250V3.2">
    <property type="protein sequence ID" value="Pp3c1_40250V3.2"/>
    <property type="gene ID" value="Pp3c1_40250"/>
</dbReference>
<evidence type="ECO:0000313" key="2">
    <source>
        <dbReference type="EnsemblPlants" id="Pp3c1_40250V3.2"/>
    </source>
</evidence>
<organism evidence="2 3">
    <name type="scientific">Physcomitrium patens</name>
    <name type="common">Spreading-leaved earth moss</name>
    <name type="synonym">Physcomitrella patens</name>
    <dbReference type="NCBI Taxonomy" id="3218"/>
    <lineage>
        <taxon>Eukaryota</taxon>
        <taxon>Viridiplantae</taxon>
        <taxon>Streptophyta</taxon>
        <taxon>Embryophyta</taxon>
        <taxon>Bryophyta</taxon>
        <taxon>Bryophytina</taxon>
        <taxon>Bryopsida</taxon>
        <taxon>Funariidae</taxon>
        <taxon>Funariales</taxon>
        <taxon>Funariaceae</taxon>
        <taxon>Physcomitrium</taxon>
    </lineage>
</organism>
<dbReference type="AlphaFoldDB" id="A0A7I4BVU8"/>
<evidence type="ECO:0000256" key="1">
    <source>
        <dbReference type="SAM" id="MobiDB-lite"/>
    </source>
</evidence>
<dbReference type="EMBL" id="ABEU02000001">
    <property type="status" value="NOT_ANNOTATED_CDS"/>
    <property type="molecule type" value="Genomic_DNA"/>
</dbReference>
<accession>A0A7I4BVU8</accession>
<dbReference type="Gramene" id="Pp3c1_40250V3.2">
    <property type="protein sequence ID" value="Pp3c1_40250V3.2"/>
    <property type="gene ID" value="Pp3c1_40250"/>
</dbReference>
<reference evidence="2 3" key="2">
    <citation type="journal article" date="2018" name="Plant J.">
        <title>The Physcomitrella patens chromosome-scale assembly reveals moss genome structure and evolution.</title>
        <authorList>
            <person name="Lang D."/>
            <person name="Ullrich K.K."/>
            <person name="Murat F."/>
            <person name="Fuchs J."/>
            <person name="Jenkins J."/>
            <person name="Haas F.B."/>
            <person name="Piednoel M."/>
            <person name="Gundlach H."/>
            <person name="Van Bel M."/>
            <person name="Meyberg R."/>
            <person name="Vives C."/>
            <person name="Morata J."/>
            <person name="Symeonidi A."/>
            <person name="Hiss M."/>
            <person name="Muchero W."/>
            <person name="Kamisugi Y."/>
            <person name="Saleh O."/>
            <person name="Blanc G."/>
            <person name="Decker E.L."/>
            <person name="van Gessel N."/>
            <person name="Grimwood J."/>
            <person name="Hayes R.D."/>
            <person name="Graham S.W."/>
            <person name="Gunter L.E."/>
            <person name="McDaniel S.F."/>
            <person name="Hoernstein S.N.W."/>
            <person name="Larsson A."/>
            <person name="Li F.W."/>
            <person name="Perroud P.F."/>
            <person name="Phillips J."/>
            <person name="Ranjan P."/>
            <person name="Rokshar D.S."/>
            <person name="Rothfels C.J."/>
            <person name="Schneider L."/>
            <person name="Shu S."/>
            <person name="Stevenson D.W."/>
            <person name="Thummler F."/>
            <person name="Tillich M."/>
            <person name="Villarreal Aguilar J.C."/>
            <person name="Widiez T."/>
            <person name="Wong G.K."/>
            <person name="Wymore A."/>
            <person name="Zhang Y."/>
            <person name="Zimmer A.D."/>
            <person name="Quatrano R.S."/>
            <person name="Mayer K.F.X."/>
            <person name="Goodstein D."/>
            <person name="Casacuberta J.M."/>
            <person name="Vandepoele K."/>
            <person name="Reski R."/>
            <person name="Cuming A.C."/>
            <person name="Tuskan G.A."/>
            <person name="Maumus F."/>
            <person name="Salse J."/>
            <person name="Schmutz J."/>
            <person name="Rensing S.A."/>
        </authorList>
    </citation>
    <scope>NUCLEOTIDE SEQUENCE [LARGE SCALE GENOMIC DNA]</scope>
    <source>
        <strain evidence="2 3">cv. Gransden 2004</strain>
    </source>
</reference>
<evidence type="ECO:0000313" key="3">
    <source>
        <dbReference type="Proteomes" id="UP000006727"/>
    </source>
</evidence>
<sequence length="85" mass="9468">MCGAHTYACTRTAAGGVQTTTFSLEPKLQLTSSIADTPLLFGIMRHNSIFKSLDRDRGYDFHPPTGRGRPPDRAKERTVLKPIRH</sequence>
<protein>
    <submittedName>
        <fullName evidence="2">Uncharacterized protein</fullName>
    </submittedName>
</protein>
<name>A0A7I4BVU8_PHYPA</name>
<proteinExistence type="predicted"/>
<reference evidence="2" key="3">
    <citation type="submission" date="2020-12" db="UniProtKB">
        <authorList>
            <consortium name="EnsemblPlants"/>
        </authorList>
    </citation>
    <scope>IDENTIFICATION</scope>
</reference>
<dbReference type="Proteomes" id="UP000006727">
    <property type="component" value="Chromosome 1"/>
</dbReference>
<keyword evidence="3" id="KW-1185">Reference proteome</keyword>
<feature type="region of interest" description="Disordered" evidence="1">
    <location>
        <begin position="56"/>
        <end position="85"/>
    </location>
</feature>